<dbReference type="GO" id="GO:0070573">
    <property type="term" value="F:metallodipeptidase activity"/>
    <property type="evidence" value="ECO:0007669"/>
    <property type="project" value="InterPro"/>
</dbReference>
<dbReference type="CDD" id="cd01301">
    <property type="entry name" value="rDP_like"/>
    <property type="match status" value="1"/>
</dbReference>
<dbReference type="PANTHER" id="PTHR10443">
    <property type="entry name" value="MICROSOMAL DIPEPTIDASE"/>
    <property type="match status" value="1"/>
</dbReference>
<sequence>MTACGPDSATPPAAESAPAAQVASETTEAAANRIAQDNLIIDTHIDVPYRLEEEPADVSQATETGDFDYPRAVAGGLNVPFMSIYTPARLEAEGRSKEVAEGLIDLVESLVKQSPDKFAIARSPDDVEAQFAQGLISLPLGMENGSPIEGDLGNVQYFYDRGIRYITLAHGLSNHISDSSYDDNKQWGGLSPFGEEVVREMNRLGIMVDISHVSDEAFWDVMEITSVPVIASHSSARHFTPGWERNMSDEMIVRLGENNGLIMINFGSAFISQAARDYGDKRGAAYREWLEARGGEASDEEREAFRAEFVAEHGPYPFATLDQTLDHFDHVVKLTGGTDNVGIGSDYDGVGDSLPIGLKDVSSYPNLVAGLLARGYSEEDVVKILGGNLMRVWREIEAGAGR</sequence>
<dbReference type="InterPro" id="IPR008257">
    <property type="entry name" value="Pept_M19"/>
</dbReference>
<evidence type="ECO:0000313" key="2">
    <source>
        <dbReference type="EMBL" id="ANO53112.1"/>
    </source>
</evidence>
<dbReference type="AlphaFoldDB" id="A0A193LKR7"/>
<protein>
    <submittedName>
        <fullName evidence="2">Peptidase M19</fullName>
    </submittedName>
</protein>
<dbReference type="SUPFAM" id="SSF51556">
    <property type="entry name" value="Metallo-dependent hydrolases"/>
    <property type="match status" value="1"/>
</dbReference>
<dbReference type="InterPro" id="IPR032466">
    <property type="entry name" value="Metal_Hydrolase"/>
</dbReference>
<proteinExistence type="predicted"/>
<keyword evidence="3" id="KW-1185">Reference proteome</keyword>
<dbReference type="Pfam" id="PF01244">
    <property type="entry name" value="Peptidase_M19"/>
    <property type="match status" value="1"/>
</dbReference>
<accession>A0A193LKR7</accession>
<name>A0A193LKR7_9GAMM</name>
<dbReference type="Proteomes" id="UP000092695">
    <property type="component" value="Chromosome"/>
</dbReference>
<evidence type="ECO:0000256" key="1">
    <source>
        <dbReference type="SAM" id="MobiDB-lite"/>
    </source>
</evidence>
<dbReference type="PANTHER" id="PTHR10443:SF12">
    <property type="entry name" value="DIPEPTIDASE"/>
    <property type="match status" value="1"/>
</dbReference>
<gene>
    <name evidence="2" type="ORF">BA177_08595</name>
</gene>
<dbReference type="GO" id="GO:0006508">
    <property type="term" value="P:proteolysis"/>
    <property type="evidence" value="ECO:0007669"/>
    <property type="project" value="InterPro"/>
</dbReference>
<dbReference type="KEGG" id="woc:BA177_08595"/>
<dbReference type="EMBL" id="CP016268">
    <property type="protein sequence ID" value="ANO53112.1"/>
    <property type="molecule type" value="Genomic_DNA"/>
</dbReference>
<dbReference type="OrthoDB" id="9804920at2"/>
<feature type="region of interest" description="Disordered" evidence="1">
    <location>
        <begin position="1"/>
        <end position="25"/>
    </location>
</feature>
<evidence type="ECO:0000313" key="3">
    <source>
        <dbReference type="Proteomes" id="UP000092695"/>
    </source>
</evidence>
<reference evidence="2 3" key="1">
    <citation type="submission" date="2016-06" db="EMBL/GenBank/DDBJ databases">
        <title>Complete genome sequence of a deep-branching marine Gamma Proteobacterium Woeseia oceani type strain XK5.</title>
        <authorList>
            <person name="Mu D."/>
            <person name="Du Z."/>
        </authorList>
    </citation>
    <scope>NUCLEOTIDE SEQUENCE [LARGE SCALE GENOMIC DNA]</scope>
    <source>
        <strain evidence="2 3">XK5</strain>
    </source>
</reference>
<dbReference type="PROSITE" id="PS51365">
    <property type="entry name" value="RENAL_DIPEPTIDASE_2"/>
    <property type="match status" value="1"/>
</dbReference>
<feature type="compositionally biased region" description="Low complexity" evidence="1">
    <location>
        <begin position="8"/>
        <end position="24"/>
    </location>
</feature>
<dbReference type="Gene3D" id="3.20.20.140">
    <property type="entry name" value="Metal-dependent hydrolases"/>
    <property type="match status" value="1"/>
</dbReference>
<organism evidence="2 3">
    <name type="scientific">Woeseia oceani</name>
    <dbReference type="NCBI Taxonomy" id="1548547"/>
    <lineage>
        <taxon>Bacteria</taxon>
        <taxon>Pseudomonadati</taxon>
        <taxon>Pseudomonadota</taxon>
        <taxon>Gammaproteobacteria</taxon>
        <taxon>Woeseiales</taxon>
        <taxon>Woeseiaceae</taxon>
        <taxon>Woeseia</taxon>
    </lineage>
</organism>
<dbReference type="STRING" id="1548547.BA177_08595"/>